<dbReference type="InterPro" id="IPR028908">
    <property type="entry name" value="Tox-PL_dom"/>
</dbReference>
<feature type="domain" description="Tox-PL" evidence="2">
    <location>
        <begin position="133"/>
        <end position="236"/>
    </location>
</feature>
<feature type="region of interest" description="Disordered" evidence="1">
    <location>
        <begin position="149"/>
        <end position="169"/>
    </location>
</feature>
<reference evidence="3 4" key="1">
    <citation type="journal article" date="2016" name="Front. Microbiol.">
        <title>Comparative Genomics Analysis of Streptomyces Species Reveals Their Adaptation to the Marine Environment and Their Diversity at the Genomic Level.</title>
        <authorList>
            <person name="Tian X."/>
            <person name="Zhang Z."/>
            <person name="Yang T."/>
            <person name="Chen M."/>
            <person name="Li J."/>
            <person name="Chen F."/>
            <person name="Yang J."/>
            <person name="Li W."/>
            <person name="Zhang B."/>
            <person name="Zhang Z."/>
            <person name="Wu J."/>
            <person name="Zhang C."/>
            <person name="Long L."/>
            <person name="Xiao J."/>
        </authorList>
    </citation>
    <scope>NUCLEOTIDE SEQUENCE [LARGE SCALE GENOMIC DNA]</scope>
    <source>
        <strain evidence="3 4">SCSIO 10429</strain>
    </source>
</reference>
<proteinExistence type="predicted"/>
<dbReference type="AlphaFoldDB" id="A0A1E7L912"/>
<sequence length="275" mass="30280">MCRSQAQGGRRCRTSSNALRRAKYAVKSSAAARQVEQALESGELKEGSPAYQAYSDAFSAHLRSRVAVNQGRDGAASRAALDAKRDMNRAARLVKEQKRAKPALSVQETNARIDHDLREVNPRWSRFDPAYSNNCTSVVQAYELRRRGQEVQAGPVEGDEEKGRSMSSMENTWDTKFTLALSSGDDMGDGGQVEIEKAFAEPGSRGIIAVMWKSGGAHVFNVENVGGTVRFVDGQRTPPRTDASMHFSRSEMTFYMRLDDKPTPPARATAPFLQS</sequence>
<accession>A0A1E7L912</accession>
<comment type="caution">
    <text evidence="3">The sequence shown here is derived from an EMBL/GenBank/DDBJ whole genome shotgun (WGS) entry which is preliminary data.</text>
</comment>
<dbReference type="PATRIC" id="fig|518642.10.peg.1317"/>
<protein>
    <recommendedName>
        <fullName evidence="2">Tox-PL domain-containing protein</fullName>
    </recommendedName>
</protein>
<gene>
    <name evidence="3" type="ORF">AN218_07610</name>
</gene>
<evidence type="ECO:0000259" key="2">
    <source>
        <dbReference type="Pfam" id="PF15644"/>
    </source>
</evidence>
<evidence type="ECO:0000313" key="4">
    <source>
        <dbReference type="Proteomes" id="UP000176005"/>
    </source>
</evidence>
<dbReference type="Pfam" id="PF15644">
    <property type="entry name" value="Gln_amidase"/>
    <property type="match status" value="1"/>
</dbReference>
<evidence type="ECO:0000256" key="1">
    <source>
        <dbReference type="SAM" id="MobiDB-lite"/>
    </source>
</evidence>
<organism evidence="3 4">
    <name type="scientific">Streptomyces nanshensis</name>
    <dbReference type="NCBI Taxonomy" id="518642"/>
    <lineage>
        <taxon>Bacteria</taxon>
        <taxon>Bacillati</taxon>
        <taxon>Actinomycetota</taxon>
        <taxon>Actinomycetes</taxon>
        <taxon>Kitasatosporales</taxon>
        <taxon>Streptomycetaceae</taxon>
        <taxon>Streptomyces</taxon>
    </lineage>
</organism>
<dbReference type="Proteomes" id="UP000176005">
    <property type="component" value="Unassembled WGS sequence"/>
</dbReference>
<name>A0A1E7L912_9ACTN</name>
<keyword evidence="4" id="KW-1185">Reference proteome</keyword>
<evidence type="ECO:0000313" key="3">
    <source>
        <dbReference type="EMBL" id="OEV12581.1"/>
    </source>
</evidence>
<dbReference type="EMBL" id="LJGW01000130">
    <property type="protein sequence ID" value="OEV12581.1"/>
    <property type="molecule type" value="Genomic_DNA"/>
</dbReference>